<dbReference type="RefSeq" id="WP_344774503.1">
    <property type="nucleotide sequence ID" value="NZ_BAABBX010000006.1"/>
</dbReference>
<comment type="caution">
    <text evidence="6">The sequence shown here is derived from an EMBL/GenBank/DDBJ whole genome shotgun (WGS) entry which is preliminary data.</text>
</comment>
<keyword evidence="4" id="KW-0456">Lyase</keyword>
<dbReference type="Gene3D" id="3.40.50.720">
    <property type="entry name" value="NAD(P)-binding Rossmann-like Domain"/>
    <property type="match status" value="1"/>
</dbReference>
<dbReference type="SUPFAM" id="SSF51735">
    <property type="entry name" value="NAD(P)-binding Rossmann-fold domains"/>
    <property type="match status" value="1"/>
</dbReference>
<gene>
    <name evidence="6" type="ORF">GCM10022288_10220</name>
</gene>
<dbReference type="InterPro" id="IPR044516">
    <property type="entry name" value="UXS-like"/>
</dbReference>
<evidence type="ECO:0000256" key="3">
    <source>
        <dbReference type="ARBA" id="ARBA00023027"/>
    </source>
</evidence>
<protein>
    <submittedName>
        <fullName evidence="6">NAD-dependent epimerase/dehydratase family protein</fullName>
    </submittedName>
</protein>
<dbReference type="EMBL" id="BAABBX010000006">
    <property type="protein sequence ID" value="GAA4186506.1"/>
    <property type="molecule type" value="Genomic_DNA"/>
</dbReference>
<comment type="cofactor">
    <cofactor evidence="1">
        <name>NAD(+)</name>
        <dbReference type="ChEBI" id="CHEBI:57540"/>
    </cofactor>
</comment>
<dbReference type="InterPro" id="IPR036291">
    <property type="entry name" value="NAD(P)-bd_dom_sf"/>
</dbReference>
<sequence>MSELSWVNQVIAGDLDEILARELPWEQLYGSRVLVTGASGMLPSYTVYTLLALNDRFNAGITVCGLVRNEEKARAILSGIVDRPDFQLIAQDIALPVEIEGPVDYVFHGASAARPSLHAADPVGTIRANLVGTFNLLDMCVAKQSRGFVFMSSAEVYGAQPPGTELIPETSFGGFDILNPRASYSEGKRAAETICAAYTAQYDLTCRIVRFGHIYGPGMALDDGRVQADFAANVVRGQDIVLNSDGSAVRTYTYVADAIAGMFYALLRGNEMAYNVADPRGFVSIRRLAELFTQVRPENGSKLVFTNEADARAYSAARAQGLDSARVGALGWTPLVDLPSGLSRMVDALSHHLIVGATEPLQP</sequence>
<name>A0ABP8AMV0_9MICO</name>
<reference evidence="7" key="1">
    <citation type="journal article" date="2019" name="Int. J. Syst. Evol. Microbiol.">
        <title>The Global Catalogue of Microorganisms (GCM) 10K type strain sequencing project: providing services to taxonomists for standard genome sequencing and annotation.</title>
        <authorList>
            <consortium name="The Broad Institute Genomics Platform"/>
            <consortium name="The Broad Institute Genome Sequencing Center for Infectious Disease"/>
            <person name="Wu L."/>
            <person name="Ma J."/>
        </authorList>
    </citation>
    <scope>NUCLEOTIDE SEQUENCE [LARGE SCALE GENOMIC DNA]</scope>
    <source>
        <strain evidence="7">JCM 17593</strain>
    </source>
</reference>
<feature type="domain" description="NAD-dependent epimerase/dehydratase" evidence="5">
    <location>
        <begin position="33"/>
        <end position="277"/>
    </location>
</feature>
<keyword evidence="3" id="KW-0520">NAD</keyword>
<dbReference type="PANTHER" id="PTHR43078">
    <property type="entry name" value="UDP-GLUCURONIC ACID DECARBOXYLASE-RELATED"/>
    <property type="match status" value="1"/>
</dbReference>
<dbReference type="Proteomes" id="UP001500213">
    <property type="component" value="Unassembled WGS sequence"/>
</dbReference>
<dbReference type="InterPro" id="IPR001509">
    <property type="entry name" value="Epimerase_deHydtase"/>
</dbReference>
<keyword evidence="7" id="KW-1185">Reference proteome</keyword>
<evidence type="ECO:0000313" key="6">
    <source>
        <dbReference type="EMBL" id="GAA4186506.1"/>
    </source>
</evidence>
<evidence type="ECO:0000259" key="5">
    <source>
        <dbReference type="Pfam" id="PF01370"/>
    </source>
</evidence>
<dbReference type="PANTHER" id="PTHR43078:SF7">
    <property type="entry name" value="UDP-GLUCURONATE DECARBOXYLASE"/>
    <property type="match status" value="1"/>
</dbReference>
<accession>A0ABP8AMV0</accession>
<evidence type="ECO:0000256" key="4">
    <source>
        <dbReference type="ARBA" id="ARBA00023239"/>
    </source>
</evidence>
<keyword evidence="2" id="KW-0210">Decarboxylase</keyword>
<proteinExistence type="predicted"/>
<evidence type="ECO:0000256" key="2">
    <source>
        <dbReference type="ARBA" id="ARBA00022793"/>
    </source>
</evidence>
<dbReference type="Pfam" id="PF01370">
    <property type="entry name" value="Epimerase"/>
    <property type="match status" value="1"/>
</dbReference>
<evidence type="ECO:0000313" key="7">
    <source>
        <dbReference type="Proteomes" id="UP001500213"/>
    </source>
</evidence>
<evidence type="ECO:0000256" key="1">
    <source>
        <dbReference type="ARBA" id="ARBA00001911"/>
    </source>
</evidence>
<organism evidence="6 7">
    <name type="scientific">Gryllotalpicola kribbensis</name>
    <dbReference type="NCBI Taxonomy" id="993084"/>
    <lineage>
        <taxon>Bacteria</taxon>
        <taxon>Bacillati</taxon>
        <taxon>Actinomycetota</taxon>
        <taxon>Actinomycetes</taxon>
        <taxon>Micrococcales</taxon>
        <taxon>Microbacteriaceae</taxon>
        <taxon>Gryllotalpicola</taxon>
    </lineage>
</organism>